<proteinExistence type="predicted"/>
<dbReference type="EMBL" id="CM039432">
    <property type="protein sequence ID" value="KAI4334280.1"/>
    <property type="molecule type" value="Genomic_DNA"/>
</dbReference>
<name>A0ACB9NHV5_BAUVA</name>
<accession>A0ACB9NHV5</accession>
<reference evidence="1 2" key="1">
    <citation type="journal article" date="2022" name="DNA Res.">
        <title>Chromosomal-level genome assembly of the orchid tree Bauhinia variegata (Leguminosae; Cercidoideae) supports the allotetraploid origin hypothesis of Bauhinia.</title>
        <authorList>
            <person name="Zhong Y."/>
            <person name="Chen Y."/>
            <person name="Zheng D."/>
            <person name="Pang J."/>
            <person name="Liu Y."/>
            <person name="Luo S."/>
            <person name="Meng S."/>
            <person name="Qian L."/>
            <person name="Wei D."/>
            <person name="Dai S."/>
            <person name="Zhou R."/>
        </authorList>
    </citation>
    <scope>NUCLEOTIDE SEQUENCE [LARGE SCALE GENOMIC DNA]</scope>
    <source>
        <strain evidence="1">BV-YZ2020</strain>
    </source>
</reference>
<keyword evidence="2" id="KW-1185">Reference proteome</keyword>
<evidence type="ECO:0000313" key="1">
    <source>
        <dbReference type="EMBL" id="KAI4334280.1"/>
    </source>
</evidence>
<organism evidence="1 2">
    <name type="scientific">Bauhinia variegata</name>
    <name type="common">Purple orchid tree</name>
    <name type="synonym">Phanera variegata</name>
    <dbReference type="NCBI Taxonomy" id="167791"/>
    <lineage>
        <taxon>Eukaryota</taxon>
        <taxon>Viridiplantae</taxon>
        <taxon>Streptophyta</taxon>
        <taxon>Embryophyta</taxon>
        <taxon>Tracheophyta</taxon>
        <taxon>Spermatophyta</taxon>
        <taxon>Magnoliopsida</taxon>
        <taxon>eudicotyledons</taxon>
        <taxon>Gunneridae</taxon>
        <taxon>Pentapetalae</taxon>
        <taxon>rosids</taxon>
        <taxon>fabids</taxon>
        <taxon>Fabales</taxon>
        <taxon>Fabaceae</taxon>
        <taxon>Cercidoideae</taxon>
        <taxon>Cercideae</taxon>
        <taxon>Bauhiniinae</taxon>
        <taxon>Bauhinia</taxon>
    </lineage>
</organism>
<dbReference type="Proteomes" id="UP000828941">
    <property type="component" value="Chromosome 7"/>
</dbReference>
<protein>
    <submittedName>
        <fullName evidence="1">Uncharacterized protein</fullName>
    </submittedName>
</protein>
<evidence type="ECO:0000313" key="2">
    <source>
        <dbReference type="Proteomes" id="UP000828941"/>
    </source>
</evidence>
<gene>
    <name evidence="1" type="ORF">L6164_018990</name>
</gene>
<sequence>MIRDILSNIMFCIESESALGKSMKSSKNVYLLHFLFIFNLFPATSVAPHTQTNYCGKIRTQTSSLNSNTSKSSLLGNITICRSQKLYFRTSIGLFQVSSIDYGGRLLTISHSSCSSSLQYVSPLAVTAGFPSTPEPNSLLLFNCSSRRDNISPFVRNCRGLNKCGETASMSSLIQEDEIKPYPCLIIDDLQKVDKGFHPKDLNCSHYSWVYKNSSEIGDYEGYKLGTRMSFDIPGHVPDLCKECEKPNGNCGVGLKCICHARECKDKIISKGRSINSIGTFLFALLSITVVIAIFIDV</sequence>
<comment type="caution">
    <text evidence="1">The sequence shown here is derived from an EMBL/GenBank/DDBJ whole genome shotgun (WGS) entry which is preliminary data.</text>
</comment>